<dbReference type="GO" id="GO:0045505">
    <property type="term" value="F:dynein intermediate chain binding"/>
    <property type="evidence" value="ECO:0007669"/>
    <property type="project" value="TreeGrafter"/>
</dbReference>
<dbReference type="InterPro" id="IPR038586">
    <property type="entry name" value="Tctex-1-like_sf"/>
</dbReference>
<keyword evidence="3" id="KW-1185">Reference proteome</keyword>
<dbReference type="GO" id="GO:0005868">
    <property type="term" value="C:cytoplasmic dynein complex"/>
    <property type="evidence" value="ECO:0007669"/>
    <property type="project" value="TreeGrafter"/>
</dbReference>
<gene>
    <name evidence="2" type="ORF">V5799_022149</name>
</gene>
<dbReference type="InterPro" id="IPR005334">
    <property type="entry name" value="Tctex-1-like"/>
</dbReference>
<evidence type="ECO:0008006" key="4">
    <source>
        <dbReference type="Google" id="ProtNLM"/>
    </source>
</evidence>
<dbReference type="Proteomes" id="UP001321473">
    <property type="component" value="Unassembled WGS sequence"/>
</dbReference>
<dbReference type="AlphaFoldDB" id="A0AAQ4FLU0"/>
<name>A0AAQ4FLU0_AMBAM</name>
<proteinExistence type="inferred from homology"/>
<comment type="caution">
    <text evidence="2">The sequence shown here is derived from an EMBL/GenBank/DDBJ whole genome shotgun (WGS) entry which is preliminary data.</text>
</comment>
<sequence>MAANTYELRLAPDKKFSAQAARECVKDVLMSQFDDKVYDQGQVAAWAKETTQIICEKLQDLSFERYKYVVQVVISEQRGEGARMACRCLWDSDTDVCVSEFFNGVGHTVLRGCRPCVLLLLACRRITRCTSPS</sequence>
<evidence type="ECO:0000313" key="3">
    <source>
        <dbReference type="Proteomes" id="UP001321473"/>
    </source>
</evidence>
<dbReference type="EMBL" id="JARKHS020001164">
    <property type="protein sequence ID" value="KAK8788076.1"/>
    <property type="molecule type" value="Genomic_DNA"/>
</dbReference>
<dbReference type="Pfam" id="PF03645">
    <property type="entry name" value="Tctex-1"/>
    <property type="match status" value="1"/>
</dbReference>
<reference evidence="2 3" key="1">
    <citation type="journal article" date="2023" name="Arcadia Sci">
        <title>De novo assembly of a long-read Amblyomma americanum tick genome.</title>
        <authorList>
            <person name="Chou S."/>
            <person name="Poskanzer K.E."/>
            <person name="Rollins M."/>
            <person name="Thuy-Boun P.S."/>
        </authorList>
    </citation>
    <scope>NUCLEOTIDE SEQUENCE [LARGE SCALE GENOMIC DNA]</scope>
    <source>
        <strain evidence="2">F_SG_1</strain>
        <tissue evidence="2">Salivary glands</tissue>
    </source>
</reference>
<evidence type="ECO:0000256" key="1">
    <source>
        <dbReference type="ARBA" id="ARBA00005361"/>
    </source>
</evidence>
<dbReference type="Gene3D" id="3.30.1140.40">
    <property type="entry name" value="Tctex-1"/>
    <property type="match status" value="1"/>
</dbReference>
<dbReference type="CDD" id="cd21459">
    <property type="entry name" value="DLC-like_TCTEX1D2"/>
    <property type="match status" value="1"/>
</dbReference>
<dbReference type="GO" id="GO:0007018">
    <property type="term" value="P:microtubule-based movement"/>
    <property type="evidence" value="ECO:0007669"/>
    <property type="project" value="TreeGrafter"/>
</dbReference>
<dbReference type="PANTHER" id="PTHR21255:SF7">
    <property type="entry name" value="DYNEIN LIGHT CHAIN TCTEX-TYPE PROTEIN 2B"/>
    <property type="match status" value="1"/>
</dbReference>
<organism evidence="2 3">
    <name type="scientific">Amblyomma americanum</name>
    <name type="common">Lone star tick</name>
    <dbReference type="NCBI Taxonomy" id="6943"/>
    <lineage>
        <taxon>Eukaryota</taxon>
        <taxon>Metazoa</taxon>
        <taxon>Ecdysozoa</taxon>
        <taxon>Arthropoda</taxon>
        <taxon>Chelicerata</taxon>
        <taxon>Arachnida</taxon>
        <taxon>Acari</taxon>
        <taxon>Parasitiformes</taxon>
        <taxon>Ixodida</taxon>
        <taxon>Ixodoidea</taxon>
        <taxon>Ixodidae</taxon>
        <taxon>Amblyomminae</taxon>
        <taxon>Amblyomma</taxon>
    </lineage>
</organism>
<comment type="similarity">
    <text evidence="1">Belongs to the dynein light chain Tctex-type family.</text>
</comment>
<accession>A0AAQ4FLU0</accession>
<dbReference type="GO" id="GO:0005737">
    <property type="term" value="C:cytoplasm"/>
    <property type="evidence" value="ECO:0007669"/>
    <property type="project" value="TreeGrafter"/>
</dbReference>
<evidence type="ECO:0000313" key="2">
    <source>
        <dbReference type="EMBL" id="KAK8788076.1"/>
    </source>
</evidence>
<dbReference type="PANTHER" id="PTHR21255">
    <property type="entry name" value="T-COMPLEX-ASSOCIATED-TESTIS-EXPRESSED 1/ DYNEIN LIGHT CHAIN"/>
    <property type="match status" value="1"/>
</dbReference>
<protein>
    <recommendedName>
        <fullName evidence="4">Dynein light chain</fullName>
    </recommendedName>
</protein>